<dbReference type="OrthoDB" id="269804at2"/>
<dbReference type="AlphaFoldDB" id="A0A8B3FLX7"/>
<accession>A0A8B3FLX7</accession>
<proteinExistence type="predicted"/>
<protein>
    <submittedName>
        <fullName evidence="2">DUF4274 domain-containing protein</fullName>
    </submittedName>
</protein>
<reference evidence="2 3" key="1">
    <citation type="submission" date="2018-10" db="EMBL/GenBank/DDBJ databases">
        <title>Propionibacterium australiense Genome Sequencing and Assembly.</title>
        <authorList>
            <person name="Bernier A.-M."/>
            <person name="Bernard K."/>
        </authorList>
    </citation>
    <scope>NUCLEOTIDE SEQUENCE [LARGE SCALE GENOMIC DNA]</scope>
    <source>
        <strain evidence="2 3">NML98A078</strain>
    </source>
</reference>
<dbReference type="EMBL" id="RCIW01000059">
    <property type="protein sequence ID" value="RLP05837.1"/>
    <property type="molecule type" value="Genomic_DNA"/>
</dbReference>
<feature type="domain" description="DUF4274" evidence="1">
    <location>
        <begin position="6"/>
        <end position="68"/>
    </location>
</feature>
<gene>
    <name evidence="2" type="ORF">D7U36_13450</name>
</gene>
<dbReference type="Pfam" id="PF14096">
    <property type="entry name" value="DUF4274"/>
    <property type="match status" value="1"/>
</dbReference>
<evidence type="ECO:0000259" key="1">
    <source>
        <dbReference type="Pfam" id="PF14096"/>
    </source>
</evidence>
<evidence type="ECO:0000313" key="2">
    <source>
        <dbReference type="EMBL" id="RLP05837.1"/>
    </source>
</evidence>
<dbReference type="InterPro" id="IPR025369">
    <property type="entry name" value="DUF4274"/>
</dbReference>
<comment type="caution">
    <text evidence="2">The sequence shown here is derived from an EMBL/GenBank/DDBJ whole genome shotgun (WGS) entry which is preliminary data.</text>
</comment>
<name>A0A8B3FLX7_9ACTN</name>
<evidence type="ECO:0000313" key="3">
    <source>
        <dbReference type="Proteomes" id="UP000279336"/>
    </source>
</evidence>
<sequence>MNKPHYNWDNGFDIPRAVLRNSQCTKGVALLTFYRADGYRFLSEGEAAFKQYTSPIWQEFITSLYQSICDQDFSDGTVGYTPELSKIQQFNLKKNNPDLPAVFLSGVEGEEPSVSI</sequence>
<dbReference type="RefSeq" id="WP_119162945.1">
    <property type="nucleotide sequence ID" value="NZ_LR134442.1"/>
</dbReference>
<organism evidence="2 3">
    <name type="scientific">Propionibacterium australiense</name>
    <dbReference type="NCBI Taxonomy" id="119981"/>
    <lineage>
        <taxon>Bacteria</taxon>
        <taxon>Bacillati</taxon>
        <taxon>Actinomycetota</taxon>
        <taxon>Actinomycetes</taxon>
        <taxon>Propionibacteriales</taxon>
        <taxon>Propionibacteriaceae</taxon>
        <taxon>Propionibacterium</taxon>
    </lineage>
</organism>
<dbReference type="Proteomes" id="UP000279336">
    <property type="component" value="Unassembled WGS sequence"/>
</dbReference>